<evidence type="ECO:0000313" key="3">
    <source>
        <dbReference type="Proteomes" id="UP000789326"/>
    </source>
</evidence>
<proteinExistence type="predicted"/>
<organism evidence="2 3">
    <name type="scientific">Peribacillus simplex</name>
    <dbReference type="NCBI Taxonomy" id="1478"/>
    <lineage>
        <taxon>Bacteria</taxon>
        <taxon>Bacillati</taxon>
        <taxon>Bacillota</taxon>
        <taxon>Bacilli</taxon>
        <taxon>Bacillales</taxon>
        <taxon>Bacillaceae</taxon>
        <taxon>Peribacillus</taxon>
    </lineage>
</organism>
<comment type="caution">
    <text evidence="2">The sequence shown here is derived from an EMBL/GenBank/DDBJ whole genome shotgun (WGS) entry which is preliminary data.</text>
</comment>
<feature type="signal peptide" evidence="1">
    <location>
        <begin position="1"/>
        <end position="22"/>
    </location>
</feature>
<protein>
    <recommendedName>
        <fullName evidence="4">Intracellular proteinase inhibitor</fullName>
    </recommendedName>
</protein>
<feature type="chain" id="PRO_5040863449" description="Intracellular proteinase inhibitor" evidence="1">
    <location>
        <begin position="23"/>
        <end position="151"/>
    </location>
</feature>
<dbReference type="AlphaFoldDB" id="A0A9W4L6B9"/>
<dbReference type="Proteomes" id="UP000789326">
    <property type="component" value="Unassembled WGS sequence"/>
</dbReference>
<accession>A0A9W4L6B9</accession>
<evidence type="ECO:0000313" key="2">
    <source>
        <dbReference type="EMBL" id="CAH0271161.1"/>
    </source>
</evidence>
<dbReference type="RefSeq" id="WP_230303058.1">
    <property type="nucleotide sequence ID" value="NZ_CAKKMG010000062.1"/>
</dbReference>
<evidence type="ECO:0008006" key="4">
    <source>
        <dbReference type="Google" id="ProtNLM"/>
    </source>
</evidence>
<dbReference type="EMBL" id="CAKKMG010000062">
    <property type="protein sequence ID" value="CAH0271161.1"/>
    <property type="molecule type" value="Genomic_DNA"/>
</dbReference>
<sequence length="151" mass="17216">MKSAIMLTSLLCTFFFSMHVNAEMKVPTAKETEQWRVELLEPTKNKHFAQSEKGKYEVYSLSVTNQGNKAYNVNIGAFRNEPSNKKMFGLAPQVENEIMNTGQTFSFTNFLVKEKTEELECVVTWEEGPVTLKNGKKASGRKYKETIVFTP</sequence>
<gene>
    <name evidence="2" type="ORF">SRABI133_03666</name>
</gene>
<keyword evidence="1" id="KW-0732">Signal</keyword>
<reference evidence="2" key="1">
    <citation type="submission" date="2021-11" db="EMBL/GenBank/DDBJ databases">
        <authorList>
            <person name="Bulgarelli D."/>
        </authorList>
    </citation>
    <scope>NUCLEOTIDE SEQUENCE</scope>
    <source>
        <strain evidence="2">Bi133</strain>
    </source>
</reference>
<name>A0A9W4L6B9_9BACI</name>
<evidence type="ECO:0000256" key="1">
    <source>
        <dbReference type="SAM" id="SignalP"/>
    </source>
</evidence>